<dbReference type="PANTHER" id="PTHR33711:SF10">
    <property type="entry name" value="INTRADIOL RING-CLEAVAGE DIOXYGENASES DOMAIN-CONTAINING PROTEIN"/>
    <property type="match status" value="1"/>
</dbReference>
<accession>A0A4U9CZU2</accession>
<keyword evidence="2 5" id="KW-0223">Dioxygenase</keyword>
<gene>
    <name evidence="5" type="primary">pcaH</name>
    <name evidence="5" type="ORF">NCTC9185_00531</name>
</gene>
<evidence type="ECO:0000256" key="3">
    <source>
        <dbReference type="ARBA" id="ARBA00023002"/>
    </source>
</evidence>
<dbReference type="EMBL" id="CABDVU010000001">
    <property type="protein sequence ID" value="VTN08653.1"/>
    <property type="molecule type" value="Genomic_DNA"/>
</dbReference>
<dbReference type="SUPFAM" id="SSF49482">
    <property type="entry name" value="Aromatic compound dioxygenase"/>
    <property type="match status" value="1"/>
</dbReference>
<dbReference type="GO" id="GO:0018578">
    <property type="term" value="F:protocatechuate 3,4-dioxygenase activity"/>
    <property type="evidence" value="ECO:0007669"/>
    <property type="project" value="UniProtKB-EC"/>
</dbReference>
<protein>
    <submittedName>
        <fullName evidence="5">Protocatechuate 3,4-dioxygenase beta chain</fullName>
        <ecNumber evidence="5">1.13.11.3</ecNumber>
    </submittedName>
</protein>
<dbReference type="Proteomes" id="UP000339249">
    <property type="component" value="Unassembled WGS sequence"/>
</dbReference>
<name>A0A4U9CZU2_RAOTE</name>
<dbReference type="Pfam" id="PF00775">
    <property type="entry name" value="Dioxygenase_C"/>
    <property type="match status" value="1"/>
</dbReference>
<sequence length="103" mass="11716">MKNTWWRSGRPTPAAATGIKRIAIWRPLTPTLRLWRVLTDENGYYCFAPSSRALPVAQSGQRLGPAHIHFSLSGDAWAQRLITQMYFEGDPLIKQCPIVKNHQ</sequence>
<organism evidence="5 6">
    <name type="scientific">Raoultella terrigena</name>
    <name type="common">Klebsiella terrigena</name>
    <dbReference type="NCBI Taxonomy" id="577"/>
    <lineage>
        <taxon>Bacteria</taxon>
        <taxon>Pseudomonadati</taxon>
        <taxon>Pseudomonadota</taxon>
        <taxon>Gammaproteobacteria</taxon>
        <taxon>Enterobacterales</taxon>
        <taxon>Enterobacteriaceae</taxon>
        <taxon>Klebsiella/Raoultella group</taxon>
        <taxon>Raoultella</taxon>
    </lineage>
</organism>
<dbReference type="InterPro" id="IPR015889">
    <property type="entry name" value="Intradiol_dOase_core"/>
</dbReference>
<proteinExistence type="inferred from homology"/>
<evidence type="ECO:0000313" key="6">
    <source>
        <dbReference type="Proteomes" id="UP000339249"/>
    </source>
</evidence>
<evidence type="ECO:0000259" key="4">
    <source>
        <dbReference type="Pfam" id="PF00775"/>
    </source>
</evidence>
<evidence type="ECO:0000313" key="5">
    <source>
        <dbReference type="EMBL" id="VTN08653.1"/>
    </source>
</evidence>
<feature type="domain" description="Intradiol ring-cleavage dioxygenases" evidence="4">
    <location>
        <begin position="31"/>
        <end position="101"/>
    </location>
</feature>
<dbReference type="InterPro" id="IPR000627">
    <property type="entry name" value="Intradiol_dOase_C"/>
</dbReference>
<evidence type="ECO:0000256" key="2">
    <source>
        <dbReference type="ARBA" id="ARBA00022964"/>
    </source>
</evidence>
<dbReference type="EC" id="1.13.11.3" evidence="5"/>
<keyword evidence="3 5" id="KW-0560">Oxidoreductase</keyword>
<comment type="similarity">
    <text evidence="1">Belongs to the intradiol ring-cleavage dioxygenase family.</text>
</comment>
<dbReference type="PANTHER" id="PTHR33711">
    <property type="entry name" value="DIOXYGENASE, PUTATIVE (AFU_ORTHOLOGUE AFUA_2G02910)-RELATED"/>
    <property type="match status" value="1"/>
</dbReference>
<dbReference type="Gene3D" id="2.60.130.10">
    <property type="entry name" value="Aromatic compound dioxygenase"/>
    <property type="match status" value="1"/>
</dbReference>
<evidence type="ECO:0000256" key="1">
    <source>
        <dbReference type="ARBA" id="ARBA00007825"/>
    </source>
</evidence>
<dbReference type="GO" id="GO:0008199">
    <property type="term" value="F:ferric iron binding"/>
    <property type="evidence" value="ECO:0007669"/>
    <property type="project" value="InterPro"/>
</dbReference>
<reference evidence="5 6" key="1">
    <citation type="submission" date="2019-04" db="EMBL/GenBank/DDBJ databases">
        <authorList>
            <consortium name="Pathogen Informatics"/>
        </authorList>
    </citation>
    <scope>NUCLEOTIDE SEQUENCE [LARGE SCALE GENOMIC DNA]</scope>
    <source>
        <strain evidence="5 6">NCTC9185</strain>
    </source>
</reference>
<dbReference type="AlphaFoldDB" id="A0A4U9CZU2"/>
<dbReference type="InterPro" id="IPR050770">
    <property type="entry name" value="Intradiol_RC_Dioxygenase"/>
</dbReference>